<proteinExistence type="predicted"/>
<sequence>MNREIREDVCSGLHGLHEMILRLSDSRNRYIADKEKMRASYERRLIQTEAKHAAALRSLSETTQATQKEILDAIKGHTGKPKPRDTSFSISSRASRRT</sequence>
<feature type="region of interest" description="Disordered" evidence="1">
    <location>
        <begin position="67"/>
        <end position="98"/>
    </location>
</feature>
<name>A0A8S4QQ88_9NEOP</name>
<protein>
    <submittedName>
        <fullName evidence="2">Jg26939 protein</fullName>
    </submittedName>
</protein>
<dbReference type="EMBL" id="CAKXAJ010016805">
    <property type="protein sequence ID" value="CAH2216779.1"/>
    <property type="molecule type" value="Genomic_DNA"/>
</dbReference>
<reference evidence="2" key="1">
    <citation type="submission" date="2022-03" db="EMBL/GenBank/DDBJ databases">
        <authorList>
            <person name="Lindestad O."/>
        </authorList>
    </citation>
    <scope>NUCLEOTIDE SEQUENCE</scope>
</reference>
<comment type="caution">
    <text evidence="2">The sequence shown here is derived from an EMBL/GenBank/DDBJ whole genome shotgun (WGS) entry which is preliminary data.</text>
</comment>
<evidence type="ECO:0000313" key="3">
    <source>
        <dbReference type="Proteomes" id="UP000838756"/>
    </source>
</evidence>
<dbReference type="AlphaFoldDB" id="A0A8S4QQ88"/>
<dbReference type="OrthoDB" id="10022108at2759"/>
<evidence type="ECO:0000313" key="2">
    <source>
        <dbReference type="EMBL" id="CAH2216779.1"/>
    </source>
</evidence>
<accession>A0A8S4QQ88</accession>
<evidence type="ECO:0000256" key="1">
    <source>
        <dbReference type="SAM" id="MobiDB-lite"/>
    </source>
</evidence>
<keyword evidence="3" id="KW-1185">Reference proteome</keyword>
<organism evidence="2 3">
    <name type="scientific">Pararge aegeria aegeria</name>
    <dbReference type="NCBI Taxonomy" id="348720"/>
    <lineage>
        <taxon>Eukaryota</taxon>
        <taxon>Metazoa</taxon>
        <taxon>Ecdysozoa</taxon>
        <taxon>Arthropoda</taxon>
        <taxon>Hexapoda</taxon>
        <taxon>Insecta</taxon>
        <taxon>Pterygota</taxon>
        <taxon>Neoptera</taxon>
        <taxon>Endopterygota</taxon>
        <taxon>Lepidoptera</taxon>
        <taxon>Glossata</taxon>
        <taxon>Ditrysia</taxon>
        <taxon>Papilionoidea</taxon>
        <taxon>Nymphalidae</taxon>
        <taxon>Satyrinae</taxon>
        <taxon>Satyrini</taxon>
        <taxon>Parargina</taxon>
        <taxon>Pararge</taxon>
    </lineage>
</organism>
<dbReference type="Proteomes" id="UP000838756">
    <property type="component" value="Unassembled WGS sequence"/>
</dbReference>
<gene>
    <name evidence="2" type="primary">jg26939</name>
    <name evidence="2" type="ORF">PAEG_LOCUS4736</name>
</gene>
<feature type="compositionally biased region" description="Polar residues" evidence="1">
    <location>
        <begin position="86"/>
        <end position="98"/>
    </location>
</feature>